<name>A0A0A9FT78_ARUDO</name>
<organism evidence="1">
    <name type="scientific">Arundo donax</name>
    <name type="common">Giant reed</name>
    <name type="synonym">Donax arundinaceus</name>
    <dbReference type="NCBI Taxonomy" id="35708"/>
    <lineage>
        <taxon>Eukaryota</taxon>
        <taxon>Viridiplantae</taxon>
        <taxon>Streptophyta</taxon>
        <taxon>Embryophyta</taxon>
        <taxon>Tracheophyta</taxon>
        <taxon>Spermatophyta</taxon>
        <taxon>Magnoliopsida</taxon>
        <taxon>Liliopsida</taxon>
        <taxon>Poales</taxon>
        <taxon>Poaceae</taxon>
        <taxon>PACMAD clade</taxon>
        <taxon>Arundinoideae</taxon>
        <taxon>Arundineae</taxon>
        <taxon>Arundo</taxon>
    </lineage>
</organism>
<dbReference type="AlphaFoldDB" id="A0A0A9FT78"/>
<reference evidence="1" key="2">
    <citation type="journal article" date="2015" name="Data Brief">
        <title>Shoot transcriptome of the giant reed, Arundo donax.</title>
        <authorList>
            <person name="Barrero R.A."/>
            <person name="Guerrero F.D."/>
            <person name="Moolhuijzen P."/>
            <person name="Goolsby J.A."/>
            <person name="Tidwell J."/>
            <person name="Bellgard S.E."/>
            <person name="Bellgard M.I."/>
        </authorList>
    </citation>
    <scope>NUCLEOTIDE SEQUENCE</scope>
    <source>
        <tissue evidence="1">Shoot tissue taken approximately 20 cm above the soil surface</tissue>
    </source>
</reference>
<dbReference type="EMBL" id="GBRH01182419">
    <property type="protein sequence ID" value="JAE15477.1"/>
    <property type="molecule type" value="Transcribed_RNA"/>
</dbReference>
<evidence type="ECO:0000313" key="1">
    <source>
        <dbReference type="EMBL" id="JAE15477.1"/>
    </source>
</evidence>
<proteinExistence type="predicted"/>
<sequence>MGHNCGSSSLFSTSQMRSISIAAGAFFTQLVSSTSLSFEICRCSFARRSNEAIIEDSP</sequence>
<reference evidence="1" key="1">
    <citation type="submission" date="2014-09" db="EMBL/GenBank/DDBJ databases">
        <authorList>
            <person name="Magalhaes I.L.F."/>
            <person name="Oliveira U."/>
            <person name="Santos F.R."/>
            <person name="Vidigal T.H.D.A."/>
            <person name="Brescovit A.D."/>
            <person name="Santos A.J."/>
        </authorList>
    </citation>
    <scope>NUCLEOTIDE SEQUENCE</scope>
    <source>
        <tissue evidence="1">Shoot tissue taken approximately 20 cm above the soil surface</tissue>
    </source>
</reference>
<protein>
    <submittedName>
        <fullName evidence="1">Uncharacterized protein</fullName>
    </submittedName>
</protein>
<accession>A0A0A9FT78</accession>